<dbReference type="KEGG" id="kim:G3T16_02590"/>
<name>A0A6C0TYI2_9GAMM</name>
<keyword evidence="2" id="KW-0326">Glycosidase</keyword>
<organism evidence="2 3">
    <name type="scientific">Kineobactrum salinum</name>
    <dbReference type="NCBI Taxonomy" id="2708301"/>
    <lineage>
        <taxon>Bacteria</taxon>
        <taxon>Pseudomonadati</taxon>
        <taxon>Pseudomonadota</taxon>
        <taxon>Gammaproteobacteria</taxon>
        <taxon>Cellvibrionales</taxon>
        <taxon>Halieaceae</taxon>
        <taxon>Kineobactrum</taxon>
    </lineage>
</organism>
<dbReference type="InterPro" id="IPR026353">
    <property type="entry name" value="Hypoxan-DNA_Glyclase"/>
</dbReference>
<dbReference type="SUPFAM" id="SSF52141">
    <property type="entry name" value="Uracil-DNA glycosylase-like"/>
    <property type="match status" value="1"/>
</dbReference>
<dbReference type="InterPro" id="IPR005122">
    <property type="entry name" value="Uracil-DNA_glycosylase-like"/>
</dbReference>
<reference evidence="2 3" key="1">
    <citation type="submission" date="2020-02" db="EMBL/GenBank/DDBJ databases">
        <title>Genome sequencing for Kineobactrum sp. M2.</title>
        <authorList>
            <person name="Park S.-J."/>
        </authorList>
    </citation>
    <scope>NUCLEOTIDE SEQUENCE [LARGE SCALE GENOMIC DNA]</scope>
    <source>
        <strain evidence="2 3">M2</strain>
    </source>
</reference>
<dbReference type="RefSeq" id="WP_163493699.1">
    <property type="nucleotide sequence ID" value="NZ_CP048711.1"/>
</dbReference>
<dbReference type="InterPro" id="IPR036895">
    <property type="entry name" value="Uracil-DNA_glycosylase-like_sf"/>
</dbReference>
<gene>
    <name evidence="2" type="ORF">G3T16_02590</name>
</gene>
<dbReference type="GO" id="GO:0033958">
    <property type="term" value="F:DNA-deoxyinosine glycosylase activity"/>
    <property type="evidence" value="ECO:0007669"/>
    <property type="project" value="UniProtKB-EC"/>
</dbReference>
<dbReference type="EMBL" id="CP048711">
    <property type="protein sequence ID" value="QIB64449.1"/>
    <property type="molecule type" value="Genomic_DNA"/>
</dbReference>
<dbReference type="AlphaFoldDB" id="A0A6C0TYI2"/>
<dbReference type="NCBIfam" id="TIGR04274">
    <property type="entry name" value="hypoxanDNAglyco"/>
    <property type="match status" value="1"/>
</dbReference>
<evidence type="ECO:0000259" key="1">
    <source>
        <dbReference type="SMART" id="SM00986"/>
    </source>
</evidence>
<dbReference type="SMART" id="SM00986">
    <property type="entry name" value="UDG"/>
    <property type="match status" value="1"/>
</dbReference>
<dbReference type="Gene3D" id="3.40.470.10">
    <property type="entry name" value="Uracil-DNA glycosylase-like domain"/>
    <property type="match status" value="1"/>
</dbReference>
<feature type="domain" description="Uracil-DNA glycosylase-like" evidence="1">
    <location>
        <begin position="8"/>
        <end position="163"/>
    </location>
</feature>
<proteinExistence type="predicted"/>
<dbReference type="CDD" id="cd10032">
    <property type="entry name" value="UDG-F6_HDG"/>
    <property type="match status" value="1"/>
</dbReference>
<dbReference type="SMART" id="SM00987">
    <property type="entry name" value="UreE_C"/>
    <property type="match status" value="1"/>
</dbReference>
<keyword evidence="2" id="KW-0378">Hydrolase</keyword>
<protein>
    <submittedName>
        <fullName evidence="2">DNA-deoxyinosine glycosylase</fullName>
        <ecNumber evidence="2">3.2.2.15</ecNumber>
    </submittedName>
</protein>
<sequence length="174" mass="18783">MTHIQSFPPIAGPAADRLILGSMPGKASLQAQQYYAHPRNSFWRIMEAVLGVPASLPYAERCLALAASGVAVWDVLQACTRSSSLDSDIVESSIVANDLATFLTRYPGIRTLYFNGRKAEAIFRRHLLPRLAGHPAELDTVALPSTSPANASLPVAEKIARWRVIADPRTSSGS</sequence>
<dbReference type="Pfam" id="PF03167">
    <property type="entry name" value="UDG"/>
    <property type="match status" value="1"/>
</dbReference>
<keyword evidence="3" id="KW-1185">Reference proteome</keyword>
<accession>A0A6C0TYI2</accession>
<evidence type="ECO:0000313" key="2">
    <source>
        <dbReference type="EMBL" id="QIB64449.1"/>
    </source>
</evidence>
<dbReference type="Proteomes" id="UP000477680">
    <property type="component" value="Chromosome"/>
</dbReference>
<dbReference type="EC" id="3.2.2.15" evidence="2"/>
<evidence type="ECO:0000313" key="3">
    <source>
        <dbReference type="Proteomes" id="UP000477680"/>
    </source>
</evidence>